<sequence>MQKLWSSKSKRSQPLPPEDEDTSSPETEILEPEETNTSAEGRLKYFSKLLKTPWQRQVSWSWLFLLCGVGGVVLTTIFGLQYLTAPEATPDSNLACKSKISGEWQTPFGKLTLREESENLVSGKYEYANFERGKITGELTGTLSNNIVTFDWTEAPKQQPKQQGKGILVFGEGCKEFYGSYGTGESTNNFGNWQGSRLTK</sequence>
<evidence type="ECO:0000313" key="3">
    <source>
        <dbReference type="EMBL" id="MEA5476493.1"/>
    </source>
</evidence>
<keyword evidence="4" id="KW-1185">Reference proteome</keyword>
<evidence type="ECO:0000313" key="4">
    <source>
        <dbReference type="Proteomes" id="UP001301388"/>
    </source>
</evidence>
<keyword evidence="2" id="KW-0812">Transmembrane</keyword>
<gene>
    <name evidence="3" type="ORF">VB774_02570</name>
</gene>
<comment type="caution">
    <text evidence="3">The sequence shown here is derived from an EMBL/GenBank/DDBJ whole genome shotgun (WGS) entry which is preliminary data.</text>
</comment>
<reference evidence="3 4" key="1">
    <citation type="submission" date="2023-12" db="EMBL/GenBank/DDBJ databases">
        <title>Baltic Sea Cyanobacteria.</title>
        <authorList>
            <person name="Delbaje E."/>
            <person name="Fewer D.P."/>
            <person name="Shishido T.K."/>
        </authorList>
    </citation>
    <scope>NUCLEOTIDE SEQUENCE [LARGE SCALE GENOMIC DNA]</scope>
    <source>
        <strain evidence="3 4">UHCC 0370</strain>
    </source>
</reference>
<keyword evidence="2" id="KW-0472">Membrane</keyword>
<dbReference type="EMBL" id="JAYGIE010000006">
    <property type="protein sequence ID" value="MEA5476493.1"/>
    <property type="molecule type" value="Genomic_DNA"/>
</dbReference>
<accession>A0ABU5TEL2</accession>
<proteinExistence type="predicted"/>
<organism evidence="3 4">
    <name type="scientific">Pseudanabaena galeata UHCC 0370</name>
    <dbReference type="NCBI Taxonomy" id="3110310"/>
    <lineage>
        <taxon>Bacteria</taxon>
        <taxon>Bacillati</taxon>
        <taxon>Cyanobacteriota</taxon>
        <taxon>Cyanophyceae</taxon>
        <taxon>Pseudanabaenales</taxon>
        <taxon>Pseudanabaenaceae</taxon>
        <taxon>Pseudanabaena</taxon>
    </lineage>
</organism>
<dbReference type="RefSeq" id="WP_323259598.1">
    <property type="nucleotide sequence ID" value="NZ_JAYGIE010000006.1"/>
</dbReference>
<evidence type="ECO:0000256" key="2">
    <source>
        <dbReference type="SAM" id="Phobius"/>
    </source>
</evidence>
<feature type="compositionally biased region" description="Acidic residues" evidence="1">
    <location>
        <begin position="17"/>
        <end position="34"/>
    </location>
</feature>
<protein>
    <submittedName>
        <fullName evidence="3">Uncharacterized protein</fullName>
    </submittedName>
</protein>
<name>A0ABU5TEL2_9CYAN</name>
<feature type="transmembrane region" description="Helical" evidence="2">
    <location>
        <begin position="60"/>
        <end position="83"/>
    </location>
</feature>
<dbReference type="Proteomes" id="UP001301388">
    <property type="component" value="Unassembled WGS sequence"/>
</dbReference>
<keyword evidence="2" id="KW-1133">Transmembrane helix</keyword>
<evidence type="ECO:0000256" key="1">
    <source>
        <dbReference type="SAM" id="MobiDB-lite"/>
    </source>
</evidence>
<feature type="region of interest" description="Disordered" evidence="1">
    <location>
        <begin position="1"/>
        <end position="36"/>
    </location>
</feature>